<keyword evidence="6" id="KW-0732">Signal</keyword>
<dbReference type="Gene3D" id="1.10.30.10">
    <property type="entry name" value="High mobility group box domain"/>
    <property type="match status" value="1"/>
</dbReference>
<feature type="region of interest" description="Disordered" evidence="4">
    <location>
        <begin position="338"/>
        <end position="370"/>
    </location>
</feature>
<dbReference type="EMBL" id="NHYD01003964">
    <property type="protein sequence ID" value="PPQ68103.1"/>
    <property type="molecule type" value="Genomic_DNA"/>
</dbReference>
<evidence type="ECO:0000256" key="4">
    <source>
        <dbReference type="SAM" id="MobiDB-lite"/>
    </source>
</evidence>
<protein>
    <recommendedName>
        <fullName evidence="7">HMG box domain-containing protein</fullName>
    </recommendedName>
</protein>
<keyword evidence="2" id="KW-0804">Transcription</keyword>
<evidence type="ECO:0000256" key="1">
    <source>
        <dbReference type="ARBA" id="ARBA00023125"/>
    </source>
</evidence>
<dbReference type="Proteomes" id="UP000283269">
    <property type="component" value="Unassembled WGS sequence"/>
</dbReference>
<feature type="chain" id="PRO_5018967271" description="HMG box domain-containing protein" evidence="6">
    <location>
        <begin position="22"/>
        <end position="778"/>
    </location>
</feature>
<dbReference type="GO" id="GO:0000978">
    <property type="term" value="F:RNA polymerase II cis-regulatory region sequence-specific DNA binding"/>
    <property type="evidence" value="ECO:0007669"/>
    <property type="project" value="TreeGrafter"/>
</dbReference>
<keyword evidence="5" id="KW-0472">Membrane</keyword>
<feature type="DNA-binding region" description="HMG box" evidence="3">
    <location>
        <begin position="441"/>
        <end position="512"/>
    </location>
</feature>
<dbReference type="InParanoid" id="A0A409VPC8"/>
<evidence type="ECO:0000256" key="6">
    <source>
        <dbReference type="SAM" id="SignalP"/>
    </source>
</evidence>
<feature type="region of interest" description="Disordered" evidence="4">
    <location>
        <begin position="508"/>
        <end position="546"/>
    </location>
</feature>
<dbReference type="GO" id="GO:0005634">
    <property type="term" value="C:nucleus"/>
    <property type="evidence" value="ECO:0007669"/>
    <property type="project" value="UniProtKB-UniRule"/>
</dbReference>
<dbReference type="Pfam" id="PF00505">
    <property type="entry name" value="HMG_box"/>
    <property type="match status" value="1"/>
</dbReference>
<dbReference type="OrthoDB" id="2563021at2759"/>
<accession>A0A409VPC8</accession>
<keyword evidence="1 3" id="KW-0238">DNA-binding</keyword>
<dbReference type="InterPro" id="IPR036910">
    <property type="entry name" value="HMG_box_dom_sf"/>
</dbReference>
<dbReference type="SUPFAM" id="SSF47095">
    <property type="entry name" value="HMG-box"/>
    <property type="match status" value="1"/>
</dbReference>
<dbReference type="AlphaFoldDB" id="A0A409VPC8"/>
<evidence type="ECO:0000313" key="9">
    <source>
        <dbReference type="Proteomes" id="UP000283269"/>
    </source>
</evidence>
<evidence type="ECO:0000259" key="7">
    <source>
        <dbReference type="PROSITE" id="PS50118"/>
    </source>
</evidence>
<keyword evidence="9" id="KW-1185">Reference proteome</keyword>
<reference evidence="8 9" key="1">
    <citation type="journal article" date="2018" name="Evol. Lett.">
        <title>Horizontal gene cluster transfer increased hallucinogenic mushroom diversity.</title>
        <authorList>
            <person name="Reynolds H.T."/>
            <person name="Vijayakumar V."/>
            <person name="Gluck-Thaler E."/>
            <person name="Korotkin H.B."/>
            <person name="Matheny P.B."/>
            <person name="Slot J.C."/>
        </authorList>
    </citation>
    <scope>NUCLEOTIDE SEQUENCE [LARGE SCALE GENOMIC DNA]</scope>
    <source>
        <strain evidence="8 9">2631</strain>
    </source>
</reference>
<sequence length="778" mass="85391">MAKFWLNLALCGAAGIPFVRSTIVTPNLPLSFLFDWNDPAQPFPVPVTEQCETIHITWGRRSQTGPNPTAPYYLQVYTSNFIQPFIIPAGSNLNFDWAVPFAPGTLYQICMFDKFGNTGGCQDKYTVIPPSTPATCTNMTFAPQLGVSAIVQNGPLSQFGFIDQCTDISVIPTDGTPPFTLTVAPSLHPPYNITSFDMKPINWTVSLSWASPFFISLADSKGALWSNGPLHAGSGASSACLAGNVTTSRSVKVPVAVGASFAALFLGAFLAGISLYILSQRRSHKFKELRGSEPVSRWNAKEFGPAMNTREQPQVDPFQISEVEFEETRDQVLKSKLQIPPPTRTHDIRAGVPERPPSYPEYSPSESDYLSRNTGLGRSFSSQSSISIGREANVGGLSKQGIRIDTVTPIEAQDKGHGVVLHPSLSTVEMARKTAKDPDHISRPPNCYILYRKALASRLPRAEGHNPKEHLGETSKITGQEWKKAPDSVKQFWKAEAKRVAVQHKLDHPDYLYQPKKSGTTRTVQQDKQSRKTANTQLESSSRTPLGNENALVVTADAQVHATYLAIPWSPASSATTFSEYSSEPRKHPIFPAAQDIEGDYSAILATNAGTSATTALVATCSSSTSALTGHQSLDNYHKGDQIPYHLSCNYSEPSCSQSFGKCPSMERLTQEDRTLPTEQESMSVLTGHPSLTNWHSQETQIPYHLHSSWSEPSCSQAFDDYPSMVLPEWFNQEDRTLSTVQDGSPPLLWPLAQIFFDNPFPPDIDVQTGDMSYFSSP</sequence>
<dbReference type="GO" id="GO:0001228">
    <property type="term" value="F:DNA-binding transcription activator activity, RNA polymerase II-specific"/>
    <property type="evidence" value="ECO:0007669"/>
    <property type="project" value="TreeGrafter"/>
</dbReference>
<dbReference type="PANTHER" id="PTHR10270">
    <property type="entry name" value="SOX TRANSCRIPTION FACTOR"/>
    <property type="match status" value="1"/>
</dbReference>
<proteinExistence type="predicted"/>
<comment type="caution">
    <text evidence="8">The sequence shown here is derived from an EMBL/GenBank/DDBJ whole genome shotgun (WGS) entry which is preliminary data.</text>
</comment>
<dbReference type="GO" id="GO:0030154">
    <property type="term" value="P:cell differentiation"/>
    <property type="evidence" value="ECO:0007669"/>
    <property type="project" value="TreeGrafter"/>
</dbReference>
<gene>
    <name evidence="8" type="ORF">CVT25_014266</name>
</gene>
<dbReference type="InterPro" id="IPR050140">
    <property type="entry name" value="SRY-related_HMG-box_TF-like"/>
</dbReference>
<keyword evidence="5" id="KW-1133">Transmembrane helix</keyword>
<dbReference type="CDD" id="cd01389">
    <property type="entry name" value="HMG-box_ROX1-like"/>
    <property type="match status" value="1"/>
</dbReference>
<keyword evidence="5" id="KW-0812">Transmembrane</keyword>
<feature type="compositionally biased region" description="Low complexity" evidence="4">
    <location>
        <begin position="360"/>
        <end position="370"/>
    </location>
</feature>
<dbReference type="PANTHER" id="PTHR10270:SF161">
    <property type="entry name" value="SEX-DETERMINING REGION Y PROTEIN"/>
    <property type="match status" value="1"/>
</dbReference>
<evidence type="ECO:0000256" key="5">
    <source>
        <dbReference type="SAM" id="Phobius"/>
    </source>
</evidence>
<dbReference type="InterPro" id="IPR009071">
    <property type="entry name" value="HMG_box_dom"/>
</dbReference>
<organism evidence="8 9">
    <name type="scientific">Psilocybe cyanescens</name>
    <dbReference type="NCBI Taxonomy" id="93625"/>
    <lineage>
        <taxon>Eukaryota</taxon>
        <taxon>Fungi</taxon>
        <taxon>Dikarya</taxon>
        <taxon>Basidiomycota</taxon>
        <taxon>Agaricomycotina</taxon>
        <taxon>Agaricomycetes</taxon>
        <taxon>Agaricomycetidae</taxon>
        <taxon>Agaricales</taxon>
        <taxon>Agaricineae</taxon>
        <taxon>Strophariaceae</taxon>
        <taxon>Psilocybe</taxon>
    </lineage>
</organism>
<feature type="domain" description="HMG box" evidence="7">
    <location>
        <begin position="441"/>
        <end position="512"/>
    </location>
</feature>
<evidence type="ECO:0000256" key="3">
    <source>
        <dbReference type="PROSITE-ProRule" id="PRU00267"/>
    </source>
</evidence>
<dbReference type="SMART" id="SM00398">
    <property type="entry name" value="HMG"/>
    <property type="match status" value="1"/>
</dbReference>
<evidence type="ECO:0000256" key="2">
    <source>
        <dbReference type="ARBA" id="ARBA00023163"/>
    </source>
</evidence>
<evidence type="ECO:0000313" key="8">
    <source>
        <dbReference type="EMBL" id="PPQ68103.1"/>
    </source>
</evidence>
<keyword evidence="3" id="KW-0539">Nucleus</keyword>
<dbReference type="STRING" id="93625.A0A409VPC8"/>
<feature type="signal peptide" evidence="6">
    <location>
        <begin position="1"/>
        <end position="21"/>
    </location>
</feature>
<feature type="compositionally biased region" description="Polar residues" evidence="4">
    <location>
        <begin position="517"/>
        <end position="546"/>
    </location>
</feature>
<dbReference type="PROSITE" id="PS50118">
    <property type="entry name" value="HMG_BOX_2"/>
    <property type="match status" value="1"/>
</dbReference>
<name>A0A409VPC8_PSICY</name>
<feature type="transmembrane region" description="Helical" evidence="5">
    <location>
        <begin position="255"/>
        <end position="278"/>
    </location>
</feature>